<proteinExistence type="inferred from homology"/>
<sequence length="137" mass="15001">MRSVEEHQRVVTNMVRARPVAKVPLQQAQGLVLADDVVAPLPLPVFDNSAMDGYAVRAEDTVGASAQHPVVLPVAEDIPAGRVDQLRLHPGTAHRIMTGRRYPPARRRSCRWKPPTGPRDGTDRPARCRGQAHPARG</sequence>
<comment type="caution">
    <text evidence="4">The sequence shown here is derived from an EMBL/GenBank/DDBJ whole genome shotgun (WGS) entry which is preliminary data.</text>
</comment>
<dbReference type="EC" id="2.10.1.1" evidence="1"/>
<comment type="similarity">
    <text evidence="1">Belongs to the MoeA family.</text>
</comment>
<feature type="domain" description="MoeA N-terminal and linker" evidence="3">
    <location>
        <begin position="3"/>
        <end position="104"/>
    </location>
</feature>
<reference evidence="4 5" key="1">
    <citation type="submission" date="2014-01" db="EMBL/GenBank/DDBJ databases">
        <authorList>
            <person name="Dobos K."/>
            <person name="Lenaerts A."/>
            <person name="Ordway D."/>
            <person name="DeGroote M.A."/>
            <person name="Parker T."/>
            <person name="Sizemore C."/>
            <person name="Tallon L.J."/>
            <person name="Sadzewicz L.K."/>
            <person name="Sengamalay N."/>
            <person name="Fraser C.M."/>
            <person name="Hine E."/>
            <person name="Shefchek K.A."/>
            <person name="Das S.P."/>
            <person name="Tettelin H."/>
        </authorList>
    </citation>
    <scope>NUCLEOTIDE SEQUENCE [LARGE SCALE GENOMIC DNA]</scope>
    <source>
        <strain evidence="4 5">Harvey</strain>
    </source>
</reference>
<name>A0ABN0R3C0_MYCUL</name>
<dbReference type="EMBL" id="JAOL01000092">
    <property type="protein sequence ID" value="EUA91257.1"/>
    <property type="molecule type" value="Genomic_DNA"/>
</dbReference>
<evidence type="ECO:0000256" key="1">
    <source>
        <dbReference type="RuleBase" id="RU365090"/>
    </source>
</evidence>
<protein>
    <recommendedName>
        <fullName evidence="1">Molybdopterin molybdenumtransferase</fullName>
        <ecNumber evidence="1">2.10.1.1</ecNumber>
    </recommendedName>
</protein>
<comment type="pathway">
    <text evidence="1">Cofactor biosynthesis; molybdopterin biosynthesis.</text>
</comment>
<accession>A0ABN0R3C0</accession>
<dbReference type="Gene3D" id="2.170.190.11">
    <property type="entry name" value="Molybdopterin biosynthesis moea protein, domain 3"/>
    <property type="match status" value="1"/>
</dbReference>
<keyword evidence="5" id="KW-1185">Reference proteome</keyword>
<evidence type="ECO:0000313" key="4">
    <source>
        <dbReference type="EMBL" id="EUA91257.1"/>
    </source>
</evidence>
<dbReference type="InterPro" id="IPR036135">
    <property type="entry name" value="MoeA_linker/N_sf"/>
</dbReference>
<keyword evidence="1" id="KW-0500">Molybdenum</keyword>
<evidence type="ECO:0000259" key="3">
    <source>
        <dbReference type="Pfam" id="PF03453"/>
    </source>
</evidence>
<keyword evidence="1" id="KW-0501">Molybdenum cofactor biosynthesis</keyword>
<feature type="region of interest" description="Disordered" evidence="2">
    <location>
        <begin position="102"/>
        <end position="137"/>
    </location>
</feature>
<comment type="catalytic activity">
    <reaction evidence="1">
        <text>adenylyl-molybdopterin + molybdate = Mo-molybdopterin + AMP + H(+)</text>
        <dbReference type="Rhea" id="RHEA:35047"/>
        <dbReference type="ChEBI" id="CHEBI:15378"/>
        <dbReference type="ChEBI" id="CHEBI:36264"/>
        <dbReference type="ChEBI" id="CHEBI:62727"/>
        <dbReference type="ChEBI" id="CHEBI:71302"/>
        <dbReference type="ChEBI" id="CHEBI:456215"/>
    </reaction>
</comment>
<keyword evidence="1" id="KW-0479">Metal-binding</keyword>
<evidence type="ECO:0000313" key="5">
    <source>
        <dbReference type="Proteomes" id="UP000020681"/>
    </source>
</evidence>
<comment type="cofactor">
    <cofactor evidence="1">
        <name>Mg(2+)</name>
        <dbReference type="ChEBI" id="CHEBI:18420"/>
    </cofactor>
</comment>
<comment type="function">
    <text evidence="1">Catalyzes the insertion of molybdate into adenylated molybdopterin with the concomitant release of AMP.</text>
</comment>
<dbReference type="Proteomes" id="UP000020681">
    <property type="component" value="Unassembled WGS sequence"/>
</dbReference>
<dbReference type="InterPro" id="IPR038987">
    <property type="entry name" value="MoeA-like"/>
</dbReference>
<evidence type="ECO:0000256" key="2">
    <source>
        <dbReference type="SAM" id="MobiDB-lite"/>
    </source>
</evidence>
<dbReference type="PANTHER" id="PTHR10192">
    <property type="entry name" value="MOLYBDOPTERIN BIOSYNTHESIS PROTEIN"/>
    <property type="match status" value="1"/>
</dbReference>
<dbReference type="SUPFAM" id="SSF63882">
    <property type="entry name" value="MoeA N-terminal region -like"/>
    <property type="match status" value="1"/>
</dbReference>
<dbReference type="InterPro" id="IPR005110">
    <property type="entry name" value="MoeA_linker/N"/>
</dbReference>
<gene>
    <name evidence="4" type="ORF">I551_2252</name>
</gene>
<organism evidence="4 5">
    <name type="scientific">Mycobacterium ulcerans str. Harvey</name>
    <dbReference type="NCBI Taxonomy" id="1299332"/>
    <lineage>
        <taxon>Bacteria</taxon>
        <taxon>Bacillati</taxon>
        <taxon>Actinomycetota</taxon>
        <taxon>Actinomycetes</taxon>
        <taxon>Mycobacteriales</taxon>
        <taxon>Mycobacteriaceae</taxon>
        <taxon>Mycobacterium</taxon>
        <taxon>Mycobacterium ulcerans group</taxon>
    </lineage>
</organism>
<dbReference type="PANTHER" id="PTHR10192:SF5">
    <property type="entry name" value="GEPHYRIN"/>
    <property type="match status" value="1"/>
</dbReference>
<keyword evidence="1" id="KW-0808">Transferase</keyword>
<keyword evidence="1" id="KW-0460">Magnesium</keyword>
<dbReference type="Pfam" id="PF03453">
    <property type="entry name" value="MoeA_N"/>
    <property type="match status" value="1"/>
</dbReference>